<dbReference type="InterPro" id="IPR007117">
    <property type="entry name" value="Expansin_CBD"/>
</dbReference>
<dbReference type="PANTHER" id="PTHR31836:SF28">
    <property type="entry name" value="SRCR DOMAIN-CONTAINING PROTEIN-RELATED"/>
    <property type="match status" value="1"/>
</dbReference>
<evidence type="ECO:0000313" key="7">
    <source>
        <dbReference type="EMBL" id="KAJ3121265.1"/>
    </source>
</evidence>
<dbReference type="Pfam" id="PF00734">
    <property type="entry name" value="CBM_1"/>
    <property type="match status" value="1"/>
</dbReference>
<dbReference type="Gene3D" id="2.40.40.10">
    <property type="entry name" value="RlpA-like domain"/>
    <property type="match status" value="1"/>
</dbReference>
<feature type="domain" description="Expansin-like EG45" evidence="4">
    <location>
        <begin position="275"/>
        <end position="462"/>
    </location>
</feature>
<comment type="caution">
    <text evidence="7">The sequence shown here is derived from an EMBL/GenBank/DDBJ whole genome shotgun (WGS) entry which is preliminary data.</text>
</comment>
<accession>A0AAD5XG87</accession>
<dbReference type="SUPFAM" id="SSF50685">
    <property type="entry name" value="Barwin-like endoglucanases"/>
    <property type="match status" value="1"/>
</dbReference>
<feature type="compositionally biased region" description="Low complexity" evidence="2">
    <location>
        <begin position="106"/>
        <end position="117"/>
    </location>
</feature>
<dbReference type="GO" id="GO:0005576">
    <property type="term" value="C:extracellular region"/>
    <property type="evidence" value="ECO:0007669"/>
    <property type="project" value="InterPro"/>
</dbReference>
<dbReference type="Proteomes" id="UP001211907">
    <property type="component" value="Unassembled WGS sequence"/>
</dbReference>
<dbReference type="InterPro" id="IPR035971">
    <property type="entry name" value="CBD_sf"/>
</dbReference>
<dbReference type="InterPro" id="IPR000254">
    <property type="entry name" value="CBD"/>
</dbReference>
<dbReference type="PANTHER" id="PTHR31836">
    <property type="match status" value="1"/>
</dbReference>
<evidence type="ECO:0000313" key="8">
    <source>
        <dbReference type="Proteomes" id="UP001211907"/>
    </source>
</evidence>
<feature type="region of interest" description="Disordered" evidence="2">
    <location>
        <begin position="101"/>
        <end position="125"/>
    </location>
</feature>
<feature type="domain" description="CBM1" evidence="6">
    <location>
        <begin position="19"/>
        <end position="55"/>
    </location>
</feature>
<dbReference type="AlphaFoldDB" id="A0AAD5XG87"/>
<dbReference type="SUPFAM" id="SSF49590">
    <property type="entry name" value="PHL pollen allergen"/>
    <property type="match status" value="1"/>
</dbReference>
<feature type="signal peptide" evidence="3">
    <location>
        <begin position="1"/>
        <end position="17"/>
    </location>
</feature>
<organism evidence="7 8">
    <name type="scientific">Physocladia obscura</name>
    <dbReference type="NCBI Taxonomy" id="109957"/>
    <lineage>
        <taxon>Eukaryota</taxon>
        <taxon>Fungi</taxon>
        <taxon>Fungi incertae sedis</taxon>
        <taxon>Chytridiomycota</taxon>
        <taxon>Chytridiomycota incertae sedis</taxon>
        <taxon>Chytridiomycetes</taxon>
        <taxon>Chytridiales</taxon>
        <taxon>Chytriomycetaceae</taxon>
        <taxon>Physocladia</taxon>
    </lineage>
</organism>
<evidence type="ECO:0008006" key="9">
    <source>
        <dbReference type="Google" id="ProtNLM"/>
    </source>
</evidence>
<name>A0AAD5XG87_9FUNG</name>
<dbReference type="SUPFAM" id="SSF57180">
    <property type="entry name" value="Cellulose-binding domain"/>
    <property type="match status" value="1"/>
</dbReference>
<dbReference type="PROSITE" id="PS50843">
    <property type="entry name" value="EXPANSIN_CBD"/>
    <property type="match status" value="1"/>
</dbReference>
<sequence length="580" mass="62833">MIVFCLQLVLAVATVLAQTCSNLYGQCGGSGWTGPLCCVSGSVCINYGAYYSQCQFFDDNNKCDDNYLFCTDDNNNYNNYNSDYYYNCNCNNNNDNNNGKSDNIENYNSTDHNYNNDNNDDNNNDNYPKNNCHQYGNSFFNFFCKLCWRLLTVTTTTTTTVTGSTTSTIPPQTGVFSTTTTLGPATRTQGQYPSPSSNPCGAWLLTSDNVCVPRYCSNNNESTDCSGCGGDNSTLCVSPISETAKSGDIYNATITVVEEGWWHYSRSTHYGNTPAGACGFGLYGLCSSAINLTAANLEDTCGPFCAAYPDLCKDPSGTTLRGNYAAPNGNYYTQFKSYLGDNAGNDLDNYLSCGECFELIMTKADGTDYAVNETGYTPPITFEISDSCPCAPNAKWCCGPGSDHCGEVSDFKYGCPLPEGSWHFDLGDFAMARLQSGSPTGSMDAGVIPTRYQRVPCPNPGNVYMWLHSGAGPYYMQLAIVNTFGNGAVVTVEISSDLGVSWIPLIQDAGHNINRPQERYGAWIYQAAAQAAGLILPLAVRVTSGAGEQFVNTNAITNFSAPANLDPTNYFIDLGFQFTK</sequence>
<dbReference type="InterPro" id="IPR051477">
    <property type="entry name" value="Expansin_CellWall"/>
</dbReference>
<dbReference type="InterPro" id="IPR036908">
    <property type="entry name" value="RlpA-like_sf"/>
</dbReference>
<keyword evidence="8" id="KW-1185">Reference proteome</keyword>
<gene>
    <name evidence="7" type="ORF">HK100_012442</name>
</gene>
<proteinExistence type="predicted"/>
<evidence type="ECO:0000256" key="3">
    <source>
        <dbReference type="SAM" id="SignalP"/>
    </source>
</evidence>
<dbReference type="SMART" id="SM00236">
    <property type="entry name" value="fCBD"/>
    <property type="match status" value="1"/>
</dbReference>
<feature type="chain" id="PRO_5041923955" description="Swollenin" evidence="3">
    <location>
        <begin position="18"/>
        <end position="580"/>
    </location>
</feature>
<dbReference type="GO" id="GO:0005975">
    <property type="term" value="P:carbohydrate metabolic process"/>
    <property type="evidence" value="ECO:0007669"/>
    <property type="project" value="InterPro"/>
</dbReference>
<dbReference type="PROSITE" id="PS50842">
    <property type="entry name" value="EXPANSIN_EG45"/>
    <property type="match status" value="1"/>
</dbReference>
<dbReference type="EMBL" id="JADGJH010000894">
    <property type="protein sequence ID" value="KAJ3121265.1"/>
    <property type="molecule type" value="Genomic_DNA"/>
</dbReference>
<dbReference type="InterPro" id="IPR007112">
    <property type="entry name" value="Expansin/allergen_DPBB_dom"/>
</dbReference>
<dbReference type="PROSITE" id="PS51164">
    <property type="entry name" value="CBM1_2"/>
    <property type="match status" value="1"/>
</dbReference>
<evidence type="ECO:0000259" key="6">
    <source>
        <dbReference type="PROSITE" id="PS51164"/>
    </source>
</evidence>
<feature type="domain" description="Expansin-like CBD" evidence="5">
    <location>
        <begin position="474"/>
        <end position="556"/>
    </location>
</feature>
<reference evidence="7" key="1">
    <citation type="submission" date="2020-05" db="EMBL/GenBank/DDBJ databases">
        <title>Phylogenomic resolution of chytrid fungi.</title>
        <authorList>
            <person name="Stajich J.E."/>
            <person name="Amses K."/>
            <person name="Simmons R."/>
            <person name="Seto K."/>
            <person name="Myers J."/>
            <person name="Bonds A."/>
            <person name="Quandt C.A."/>
            <person name="Barry K."/>
            <person name="Liu P."/>
            <person name="Grigoriev I."/>
            <person name="Longcore J.E."/>
            <person name="James T.Y."/>
        </authorList>
    </citation>
    <scope>NUCLEOTIDE SEQUENCE</scope>
    <source>
        <strain evidence="7">JEL0513</strain>
    </source>
</reference>
<protein>
    <recommendedName>
        <fullName evidence="9">Swollenin</fullName>
    </recommendedName>
</protein>
<dbReference type="GO" id="GO:0030248">
    <property type="term" value="F:cellulose binding"/>
    <property type="evidence" value="ECO:0007669"/>
    <property type="project" value="InterPro"/>
</dbReference>
<keyword evidence="1 3" id="KW-0732">Signal</keyword>
<evidence type="ECO:0000259" key="5">
    <source>
        <dbReference type="PROSITE" id="PS50843"/>
    </source>
</evidence>
<evidence type="ECO:0000259" key="4">
    <source>
        <dbReference type="PROSITE" id="PS50842"/>
    </source>
</evidence>
<evidence type="ECO:0000256" key="2">
    <source>
        <dbReference type="SAM" id="MobiDB-lite"/>
    </source>
</evidence>
<evidence type="ECO:0000256" key="1">
    <source>
        <dbReference type="ARBA" id="ARBA00022729"/>
    </source>
</evidence>
<dbReference type="InterPro" id="IPR036749">
    <property type="entry name" value="Expansin_CBD_sf"/>
</dbReference>
<dbReference type="PROSITE" id="PS00562">
    <property type="entry name" value="CBM1_1"/>
    <property type="match status" value="1"/>
</dbReference>